<reference evidence="4 5" key="1">
    <citation type="submission" date="2024-02" db="EMBL/GenBank/DDBJ databases">
        <title>Discinaceae phylogenomics.</title>
        <authorList>
            <person name="Dirks A.C."/>
            <person name="James T.Y."/>
        </authorList>
    </citation>
    <scope>NUCLEOTIDE SEQUENCE [LARGE SCALE GENOMIC DNA]</scope>
    <source>
        <strain evidence="4 5">ACD0624</strain>
    </source>
</reference>
<dbReference type="InterPro" id="IPR036948">
    <property type="entry name" value="Ribosomal_eL21_sf"/>
</dbReference>
<organism evidence="4 5">
    <name type="scientific">Discina gigas</name>
    <dbReference type="NCBI Taxonomy" id="1032678"/>
    <lineage>
        <taxon>Eukaryota</taxon>
        <taxon>Fungi</taxon>
        <taxon>Dikarya</taxon>
        <taxon>Ascomycota</taxon>
        <taxon>Pezizomycotina</taxon>
        <taxon>Pezizomycetes</taxon>
        <taxon>Pezizales</taxon>
        <taxon>Discinaceae</taxon>
        <taxon>Discina</taxon>
    </lineage>
</organism>
<keyword evidence="3" id="KW-0687">Ribonucleoprotein</keyword>
<evidence type="ECO:0000256" key="1">
    <source>
        <dbReference type="ARBA" id="ARBA00008427"/>
    </source>
</evidence>
<evidence type="ECO:0000256" key="2">
    <source>
        <dbReference type="ARBA" id="ARBA00022980"/>
    </source>
</evidence>
<dbReference type="InterPro" id="IPR001147">
    <property type="entry name" value="Ribosomal_eL21"/>
</dbReference>
<protein>
    <submittedName>
        <fullName evidence="4">60S ribosomal protein L21A</fullName>
    </submittedName>
</protein>
<sequence>MSTLKSQWYSQTRGLKGTTRDLYSGTVSTSIVPAELLERETGHSGGIRSGTRYAFSRDFRKKGMIPLSTYLKVYRVGDIVDIKANGAVQKGMPHKVYHGKTGVVYNVTRSALGVIIYKKVGNRYLEKRVNVRIEHVNHSKCRTEFVNRVKDNAAKKIKAKTEGTHIHLKRQPVQPREDRIVSAKSNLPETIVPIPYETTI</sequence>
<dbReference type="Proteomes" id="UP001447188">
    <property type="component" value="Unassembled WGS sequence"/>
</dbReference>
<dbReference type="Gene3D" id="2.30.30.70">
    <property type="entry name" value="Ribosomal protein L21"/>
    <property type="match status" value="1"/>
</dbReference>
<dbReference type="SUPFAM" id="SSF50104">
    <property type="entry name" value="Translation proteins SH3-like domain"/>
    <property type="match status" value="1"/>
</dbReference>
<evidence type="ECO:0000313" key="5">
    <source>
        <dbReference type="Proteomes" id="UP001447188"/>
    </source>
</evidence>
<dbReference type="InterPro" id="IPR008991">
    <property type="entry name" value="Translation_prot_SH3-like_sf"/>
</dbReference>
<dbReference type="GO" id="GO:0005840">
    <property type="term" value="C:ribosome"/>
    <property type="evidence" value="ECO:0007669"/>
    <property type="project" value="UniProtKB-KW"/>
</dbReference>
<dbReference type="PANTHER" id="PTHR20981">
    <property type="entry name" value="60S RIBOSOMAL PROTEIN L21"/>
    <property type="match status" value="1"/>
</dbReference>
<evidence type="ECO:0000313" key="4">
    <source>
        <dbReference type="EMBL" id="KAL0635097.1"/>
    </source>
</evidence>
<comment type="caution">
    <text evidence="4">The sequence shown here is derived from an EMBL/GenBank/DDBJ whole genome shotgun (WGS) entry which is preliminary data.</text>
</comment>
<evidence type="ECO:0000256" key="3">
    <source>
        <dbReference type="ARBA" id="ARBA00023274"/>
    </source>
</evidence>
<name>A0ABR3GH54_9PEZI</name>
<proteinExistence type="inferred from homology"/>
<dbReference type="Pfam" id="PF01157">
    <property type="entry name" value="Ribosomal_L21e"/>
    <property type="match status" value="1"/>
</dbReference>
<gene>
    <name evidence="4" type="primary">RPL21A</name>
    <name evidence="4" type="ORF">Q9L58_005918</name>
</gene>
<dbReference type="PROSITE" id="PS01171">
    <property type="entry name" value="RIBOSOMAL_L21E"/>
    <property type="match status" value="1"/>
</dbReference>
<keyword evidence="2 4" id="KW-0689">Ribosomal protein</keyword>
<accession>A0ABR3GH54</accession>
<dbReference type="InterPro" id="IPR018259">
    <property type="entry name" value="Ribosomal_eL21_CS"/>
</dbReference>
<dbReference type="Gene3D" id="6.10.250.3260">
    <property type="match status" value="1"/>
</dbReference>
<comment type="similarity">
    <text evidence="1">Belongs to the eukaryotic ribosomal protein eL21 family.</text>
</comment>
<keyword evidence="5" id="KW-1185">Reference proteome</keyword>
<dbReference type="EMBL" id="JBBBZM010000077">
    <property type="protein sequence ID" value="KAL0635097.1"/>
    <property type="molecule type" value="Genomic_DNA"/>
</dbReference>